<reference evidence="5 6" key="1">
    <citation type="submission" date="2018-06" db="EMBL/GenBank/DDBJ databases">
        <title>Freshwater and sediment microbial communities from various areas in North America, analyzing microbe dynamics in response to fracking.</title>
        <authorList>
            <person name="Lamendella R."/>
        </authorList>
    </citation>
    <scope>NUCLEOTIDE SEQUENCE [LARGE SCALE GENOMIC DNA]</scope>
    <source>
        <strain evidence="5 6">3b_TX</strain>
    </source>
</reference>
<comment type="similarity">
    <text evidence="1 3">Belongs to the short-chain dehydrogenases/reductases (SDR) family.</text>
</comment>
<dbReference type="PANTHER" id="PTHR42760">
    <property type="entry name" value="SHORT-CHAIN DEHYDROGENASES/REDUCTASES FAMILY MEMBER"/>
    <property type="match status" value="1"/>
</dbReference>
<dbReference type="InterPro" id="IPR057326">
    <property type="entry name" value="KR_dom"/>
</dbReference>
<evidence type="ECO:0000256" key="2">
    <source>
        <dbReference type="ARBA" id="ARBA00023002"/>
    </source>
</evidence>
<dbReference type="CDD" id="cd05233">
    <property type="entry name" value="SDR_c"/>
    <property type="match status" value="1"/>
</dbReference>
<dbReference type="EMBL" id="QNSB01000004">
    <property type="protein sequence ID" value="RBP72078.1"/>
    <property type="molecule type" value="Genomic_DNA"/>
</dbReference>
<proteinExistence type="inferred from homology"/>
<dbReference type="InterPro" id="IPR036291">
    <property type="entry name" value="NAD(P)-bd_dom_sf"/>
</dbReference>
<dbReference type="Proteomes" id="UP000253509">
    <property type="component" value="Unassembled WGS sequence"/>
</dbReference>
<dbReference type="RefSeq" id="WP_113903640.1">
    <property type="nucleotide sequence ID" value="NZ_QNSB01000004.1"/>
</dbReference>
<dbReference type="SMART" id="SM00822">
    <property type="entry name" value="PKS_KR"/>
    <property type="match status" value="1"/>
</dbReference>
<dbReference type="AlphaFoldDB" id="A0A366IKG8"/>
<accession>A0A366IKG8</accession>
<dbReference type="Gene3D" id="3.40.50.720">
    <property type="entry name" value="NAD(P)-binding Rossmann-like Domain"/>
    <property type="match status" value="1"/>
</dbReference>
<gene>
    <name evidence="5" type="ORF">DFO65_10433</name>
</gene>
<dbReference type="Pfam" id="PF00106">
    <property type="entry name" value="adh_short"/>
    <property type="match status" value="1"/>
</dbReference>
<name>A0A366IKG8_9MICO</name>
<comment type="caution">
    <text evidence="5">The sequence shown here is derived from an EMBL/GenBank/DDBJ whole genome shotgun (WGS) entry which is preliminary data.</text>
</comment>
<dbReference type="InterPro" id="IPR020904">
    <property type="entry name" value="Sc_DH/Rdtase_CS"/>
</dbReference>
<evidence type="ECO:0000256" key="1">
    <source>
        <dbReference type="ARBA" id="ARBA00006484"/>
    </source>
</evidence>
<sequence length="228" mass="24166">MTLENRTIVITGGNSGLGAACAEAVAEAGGTPVVFDREPTEAHRSVVVDVTDRRAVEEEVARLADSVDGIHGVITAAGTDVPGELTEIDAEKWEYVLGTNLLGTVSVIRALLPHLEETRGRVVTVCSTLGLRGAGGATAYAASKFGVRGFSQALAAEMAGRVGVTNLIPGGMNTRFFDGRTEQYLPADRTKLNDPRDVARSVVFALSQPPRVEVRELLIAHESEDSWP</sequence>
<dbReference type="PROSITE" id="PS51257">
    <property type="entry name" value="PROKAR_LIPOPROTEIN"/>
    <property type="match status" value="1"/>
</dbReference>
<dbReference type="InterPro" id="IPR002347">
    <property type="entry name" value="SDR_fam"/>
</dbReference>
<organism evidence="5 6">
    <name type="scientific">Brevibacterium celere</name>
    <dbReference type="NCBI Taxonomy" id="225845"/>
    <lineage>
        <taxon>Bacteria</taxon>
        <taxon>Bacillati</taxon>
        <taxon>Actinomycetota</taxon>
        <taxon>Actinomycetes</taxon>
        <taxon>Micrococcales</taxon>
        <taxon>Brevibacteriaceae</taxon>
        <taxon>Brevibacterium</taxon>
    </lineage>
</organism>
<evidence type="ECO:0000313" key="6">
    <source>
        <dbReference type="Proteomes" id="UP000253509"/>
    </source>
</evidence>
<dbReference type="SUPFAM" id="SSF51735">
    <property type="entry name" value="NAD(P)-binding Rossmann-fold domains"/>
    <property type="match status" value="1"/>
</dbReference>
<feature type="domain" description="Ketoreductase" evidence="4">
    <location>
        <begin position="6"/>
        <end position="173"/>
    </location>
</feature>
<evidence type="ECO:0000313" key="5">
    <source>
        <dbReference type="EMBL" id="RBP72078.1"/>
    </source>
</evidence>
<dbReference type="PROSITE" id="PS00061">
    <property type="entry name" value="ADH_SHORT"/>
    <property type="match status" value="1"/>
</dbReference>
<keyword evidence="2" id="KW-0560">Oxidoreductase</keyword>
<dbReference type="PRINTS" id="PR00081">
    <property type="entry name" value="GDHRDH"/>
</dbReference>
<dbReference type="PANTHER" id="PTHR42760:SF133">
    <property type="entry name" value="3-OXOACYL-[ACYL-CARRIER-PROTEIN] REDUCTASE"/>
    <property type="match status" value="1"/>
</dbReference>
<evidence type="ECO:0000259" key="4">
    <source>
        <dbReference type="SMART" id="SM00822"/>
    </source>
</evidence>
<evidence type="ECO:0000256" key="3">
    <source>
        <dbReference type="RuleBase" id="RU000363"/>
    </source>
</evidence>
<protein>
    <submittedName>
        <fullName evidence="5">NADP-dependent 3-hydroxy acid dehydrogenase YdfG</fullName>
    </submittedName>
</protein>
<keyword evidence="6" id="KW-1185">Reference proteome</keyword>
<dbReference type="PRINTS" id="PR00080">
    <property type="entry name" value="SDRFAMILY"/>
</dbReference>
<dbReference type="GO" id="GO:0016616">
    <property type="term" value="F:oxidoreductase activity, acting on the CH-OH group of donors, NAD or NADP as acceptor"/>
    <property type="evidence" value="ECO:0007669"/>
    <property type="project" value="TreeGrafter"/>
</dbReference>